<dbReference type="GO" id="GO:0016810">
    <property type="term" value="F:hydrolase activity, acting on carbon-nitrogen (but not peptide) bonds"/>
    <property type="evidence" value="ECO:0007669"/>
    <property type="project" value="InterPro"/>
</dbReference>
<evidence type="ECO:0000259" key="2">
    <source>
        <dbReference type="Pfam" id="PF01979"/>
    </source>
</evidence>
<reference evidence="3 4" key="2">
    <citation type="journal article" date="2017" name="Antonie Van Leeuwenhoek">
        <title>Rhizobium rhizosphaerae sp. nov., a novel species isolated from rice rhizosphere.</title>
        <authorList>
            <person name="Zhao J.J."/>
            <person name="Zhang J."/>
            <person name="Zhang R.J."/>
            <person name="Zhang C.W."/>
            <person name="Yin H.Q."/>
            <person name="Zhang X.X."/>
        </authorList>
    </citation>
    <scope>NUCLEOTIDE SEQUENCE [LARGE SCALE GENOMIC DNA]</scope>
    <source>
        <strain evidence="3 4">ACAM 611</strain>
    </source>
</reference>
<dbReference type="InterPro" id="IPR051781">
    <property type="entry name" value="Metallo-dep_Hydrolase"/>
</dbReference>
<sequence>MSKFAVFFTIMITFCLVNLPMANAQQTALVGGRLIDGFGHQPLANSVILIKDGIILKVGSIDTLPVPNDYKVVSTEGMDVLPGLWENHAHLMLTGHADYVHWRKEYTSKLASEIMPASAEQLLLAGITSARDLGAPLEDSILIKKQIESGEIPGPRLYVSGPFLQHKPYPGTEHYRWGIDGVKDAKLKVNKLADAGVDIIKLIDHDMMTIEEAQSIVDQAHKRNLVVVAHAHKPDEIRRGLEIGVDNFEHTGLTTAPEYPEDVIRLLKERTAKGRIAGGPLFWTPTVEGLWNYETTVSNFERLDDKCWHRGLEPSTIKDIRDSLGNVGQLEYMQLTPLRKPTLKRKIQQLKDTGVVMLIGTDSGIPTKFHCQSTWNELSVWVNEMDISPMDTIRAATYWPSVLMKVSDKTGTISAGKYADIIAVKGDVLRYINLLQNVDMVMKGGKVYKLNGLPTAD</sequence>
<name>H5T9X6_9ALTE</name>
<dbReference type="OrthoDB" id="9782972at2"/>
<dbReference type="SUPFAM" id="SSF51338">
    <property type="entry name" value="Composite domain of metallo-dependent hydrolases"/>
    <property type="match status" value="1"/>
</dbReference>
<evidence type="ECO:0000313" key="3">
    <source>
        <dbReference type="EMBL" id="GAB55103.1"/>
    </source>
</evidence>
<dbReference type="InterPro" id="IPR011059">
    <property type="entry name" value="Metal-dep_hydrolase_composite"/>
</dbReference>
<dbReference type="InterPro" id="IPR032466">
    <property type="entry name" value="Metal_Hydrolase"/>
</dbReference>
<keyword evidence="1" id="KW-0732">Signal</keyword>
<dbReference type="eggNOG" id="COG1228">
    <property type="taxonomic scope" value="Bacteria"/>
</dbReference>
<dbReference type="Gene3D" id="2.30.40.10">
    <property type="entry name" value="Urease, subunit C, domain 1"/>
    <property type="match status" value="1"/>
</dbReference>
<dbReference type="PANTHER" id="PTHR43135:SF3">
    <property type="entry name" value="ALPHA-D-RIBOSE 1-METHYLPHOSPHONATE 5-TRIPHOSPHATE DIPHOSPHATASE"/>
    <property type="match status" value="1"/>
</dbReference>
<feature type="domain" description="Amidohydrolase-related" evidence="2">
    <location>
        <begin position="80"/>
        <end position="447"/>
    </location>
</feature>
<accession>H5T9X6</accession>
<dbReference type="EMBL" id="BAET01000007">
    <property type="protein sequence ID" value="GAB55103.1"/>
    <property type="molecule type" value="Genomic_DNA"/>
</dbReference>
<dbReference type="SUPFAM" id="SSF51556">
    <property type="entry name" value="Metallo-dependent hydrolases"/>
    <property type="match status" value="1"/>
</dbReference>
<reference evidence="3 4" key="1">
    <citation type="journal article" date="2012" name="J. Bacteriol.">
        <title>Genome sequence of proteorhodopsin-containing sea ice bacterium Glaciecola punicea ACAM 611T.</title>
        <authorList>
            <person name="Qin Q.-L."/>
            <person name="Xie B.-B."/>
            <person name="Shu Y.-L."/>
            <person name="Rong J.-C."/>
            <person name="Zhao D.-L."/>
            <person name="Zhang X.-Y."/>
            <person name="Chen X.-L."/>
            <person name="Zhou B.-C."/>
            <person name="Zhanga Y.-Z."/>
        </authorList>
    </citation>
    <scope>NUCLEOTIDE SEQUENCE [LARGE SCALE GENOMIC DNA]</scope>
    <source>
        <strain evidence="3 4">ACAM 611</strain>
    </source>
</reference>
<keyword evidence="4" id="KW-1185">Reference proteome</keyword>
<dbReference type="STRING" id="56804.BAE46_01430"/>
<organism evidence="3 4">
    <name type="scientific">Glaciecola punicea ACAM 611</name>
    <dbReference type="NCBI Taxonomy" id="1121923"/>
    <lineage>
        <taxon>Bacteria</taxon>
        <taxon>Pseudomonadati</taxon>
        <taxon>Pseudomonadota</taxon>
        <taxon>Gammaproteobacteria</taxon>
        <taxon>Alteromonadales</taxon>
        <taxon>Alteromonadaceae</taxon>
        <taxon>Glaciecola</taxon>
    </lineage>
</organism>
<feature type="signal peptide" evidence="1">
    <location>
        <begin position="1"/>
        <end position="24"/>
    </location>
</feature>
<dbReference type="InterPro" id="IPR006680">
    <property type="entry name" value="Amidohydro-rel"/>
</dbReference>
<evidence type="ECO:0000256" key="1">
    <source>
        <dbReference type="SAM" id="SignalP"/>
    </source>
</evidence>
<proteinExistence type="predicted"/>
<dbReference type="AlphaFoldDB" id="H5T9X6"/>
<gene>
    <name evidence="3" type="ORF">GPUN_0972</name>
</gene>
<dbReference type="Gene3D" id="3.20.20.140">
    <property type="entry name" value="Metal-dependent hydrolases"/>
    <property type="match status" value="1"/>
</dbReference>
<protein>
    <submittedName>
        <fullName evidence="3">Amidohydrolase</fullName>
    </submittedName>
</protein>
<feature type="chain" id="PRO_5003598183" evidence="1">
    <location>
        <begin position="25"/>
        <end position="457"/>
    </location>
</feature>
<dbReference type="RefSeq" id="WP_006003871.1">
    <property type="nucleotide sequence ID" value="NZ_BAET01000007.1"/>
</dbReference>
<dbReference type="Proteomes" id="UP000053586">
    <property type="component" value="Unassembled WGS sequence"/>
</dbReference>
<comment type="caution">
    <text evidence="3">The sequence shown here is derived from an EMBL/GenBank/DDBJ whole genome shotgun (WGS) entry which is preliminary data.</text>
</comment>
<evidence type="ECO:0000313" key="4">
    <source>
        <dbReference type="Proteomes" id="UP000053586"/>
    </source>
</evidence>
<keyword evidence="3" id="KW-0378">Hydrolase</keyword>
<dbReference type="Pfam" id="PF01979">
    <property type="entry name" value="Amidohydro_1"/>
    <property type="match status" value="1"/>
</dbReference>
<dbReference type="PANTHER" id="PTHR43135">
    <property type="entry name" value="ALPHA-D-RIBOSE 1-METHYLPHOSPHONATE 5-TRIPHOSPHATE DIPHOSPHATASE"/>
    <property type="match status" value="1"/>
</dbReference>